<evidence type="ECO:0000256" key="6">
    <source>
        <dbReference type="ARBA" id="ARBA00022692"/>
    </source>
</evidence>
<keyword evidence="6 13" id="KW-0812">Transmembrane</keyword>
<keyword evidence="8" id="KW-0249">Electron transport</keyword>
<evidence type="ECO:0000256" key="1">
    <source>
        <dbReference type="ARBA" id="ARBA00001970"/>
    </source>
</evidence>
<dbReference type="GO" id="GO:0005886">
    <property type="term" value="C:plasma membrane"/>
    <property type="evidence" value="ECO:0007669"/>
    <property type="project" value="UniProtKB-SubCell"/>
</dbReference>
<dbReference type="InterPro" id="IPR011577">
    <property type="entry name" value="Cyt_b561_bac/Ni-Hgenase"/>
</dbReference>
<evidence type="ECO:0000313" key="15">
    <source>
        <dbReference type="EMBL" id="TFW21041.1"/>
    </source>
</evidence>
<dbReference type="SUPFAM" id="SSF81342">
    <property type="entry name" value="Transmembrane di-heme cytochromes"/>
    <property type="match status" value="1"/>
</dbReference>
<dbReference type="Proteomes" id="UP000298438">
    <property type="component" value="Unassembled WGS sequence"/>
</dbReference>
<dbReference type="GO" id="GO:0020037">
    <property type="term" value="F:heme binding"/>
    <property type="evidence" value="ECO:0007669"/>
    <property type="project" value="TreeGrafter"/>
</dbReference>
<evidence type="ECO:0000256" key="10">
    <source>
        <dbReference type="ARBA" id="ARBA00023004"/>
    </source>
</evidence>
<dbReference type="InterPro" id="IPR016174">
    <property type="entry name" value="Di-haem_cyt_TM"/>
</dbReference>
<evidence type="ECO:0000256" key="5">
    <source>
        <dbReference type="ARBA" id="ARBA00022617"/>
    </source>
</evidence>
<comment type="cofactor">
    <cofactor evidence="1">
        <name>heme b</name>
        <dbReference type="ChEBI" id="CHEBI:60344"/>
    </cofactor>
</comment>
<gene>
    <name evidence="15" type="ORF">E4L96_09575</name>
</gene>
<feature type="transmembrane region" description="Helical" evidence="13">
    <location>
        <begin position="15"/>
        <end position="33"/>
    </location>
</feature>
<reference evidence="15 16" key="1">
    <citation type="submission" date="2019-03" db="EMBL/GenBank/DDBJ databases">
        <title>Draft Genome Sequence of Massilia arenosa sp. nov., a Novel Massilia Species Isolated from a Sandy-loam Maize Soil.</title>
        <authorList>
            <person name="Raths R."/>
            <person name="Peta V."/>
            <person name="Bucking H."/>
        </authorList>
    </citation>
    <scope>NUCLEOTIDE SEQUENCE [LARGE SCALE GENOMIC DNA]</scope>
    <source>
        <strain evidence="15 16">MC02</strain>
    </source>
</reference>
<accession>A0A4Y9SHN2</accession>
<evidence type="ECO:0000256" key="11">
    <source>
        <dbReference type="ARBA" id="ARBA00023136"/>
    </source>
</evidence>
<comment type="subcellular location">
    <subcellularLocation>
        <location evidence="2">Cell membrane</location>
        <topology evidence="2">Multi-pass membrane protein</topology>
    </subcellularLocation>
</comment>
<dbReference type="GO" id="GO:0022904">
    <property type="term" value="P:respiratory electron transport chain"/>
    <property type="evidence" value="ECO:0007669"/>
    <property type="project" value="InterPro"/>
</dbReference>
<evidence type="ECO:0000259" key="14">
    <source>
        <dbReference type="Pfam" id="PF01292"/>
    </source>
</evidence>
<feature type="transmembrane region" description="Helical" evidence="13">
    <location>
        <begin position="53"/>
        <end position="71"/>
    </location>
</feature>
<organism evidence="15 16">
    <name type="scientific">Zemynaea arenosa</name>
    <dbReference type="NCBI Taxonomy" id="2561931"/>
    <lineage>
        <taxon>Bacteria</taxon>
        <taxon>Pseudomonadati</taxon>
        <taxon>Pseudomonadota</taxon>
        <taxon>Betaproteobacteria</taxon>
        <taxon>Burkholderiales</taxon>
        <taxon>Oxalobacteraceae</taxon>
        <taxon>Telluria group</taxon>
        <taxon>Zemynaea</taxon>
    </lineage>
</organism>
<evidence type="ECO:0000256" key="4">
    <source>
        <dbReference type="ARBA" id="ARBA00022475"/>
    </source>
</evidence>
<keyword evidence="3" id="KW-0813">Transport</keyword>
<keyword evidence="11 13" id="KW-0472">Membrane</keyword>
<name>A0A4Y9SHN2_9BURK</name>
<dbReference type="RefSeq" id="WP_135206993.1">
    <property type="nucleotide sequence ID" value="NZ_SPVF01000125.1"/>
</dbReference>
<proteinExistence type="inferred from homology"/>
<comment type="similarity">
    <text evidence="12">Belongs to the cytochrome b561 family.</text>
</comment>
<keyword evidence="16" id="KW-1185">Reference proteome</keyword>
<evidence type="ECO:0000313" key="16">
    <source>
        <dbReference type="Proteomes" id="UP000298438"/>
    </source>
</evidence>
<evidence type="ECO:0000256" key="3">
    <source>
        <dbReference type="ARBA" id="ARBA00022448"/>
    </source>
</evidence>
<feature type="transmembrane region" description="Helical" evidence="13">
    <location>
        <begin position="92"/>
        <end position="111"/>
    </location>
</feature>
<comment type="caution">
    <text evidence="15">The sequence shown here is derived from an EMBL/GenBank/DDBJ whole genome shotgun (WGS) entry which is preliminary data.</text>
</comment>
<keyword evidence="7" id="KW-0479">Metal-binding</keyword>
<keyword evidence="10" id="KW-0408">Iron</keyword>
<dbReference type="PANTHER" id="PTHR30529">
    <property type="entry name" value="CYTOCHROME B561"/>
    <property type="match status" value="1"/>
</dbReference>
<evidence type="ECO:0000256" key="2">
    <source>
        <dbReference type="ARBA" id="ARBA00004651"/>
    </source>
</evidence>
<evidence type="ECO:0000256" key="13">
    <source>
        <dbReference type="SAM" id="Phobius"/>
    </source>
</evidence>
<dbReference type="OrthoDB" id="8723024at2"/>
<evidence type="ECO:0000256" key="8">
    <source>
        <dbReference type="ARBA" id="ARBA00022982"/>
    </source>
</evidence>
<feature type="transmembrane region" description="Helical" evidence="13">
    <location>
        <begin position="148"/>
        <end position="167"/>
    </location>
</feature>
<dbReference type="Pfam" id="PF01292">
    <property type="entry name" value="Ni_hydr_CYTB"/>
    <property type="match status" value="1"/>
</dbReference>
<protein>
    <submittedName>
        <fullName evidence="15">Cytochrome b</fullName>
    </submittedName>
</protein>
<dbReference type="AlphaFoldDB" id="A0A4Y9SHN2"/>
<dbReference type="EMBL" id="SPVF01000125">
    <property type="protein sequence ID" value="TFW21041.1"/>
    <property type="molecule type" value="Genomic_DNA"/>
</dbReference>
<evidence type="ECO:0000256" key="9">
    <source>
        <dbReference type="ARBA" id="ARBA00022989"/>
    </source>
</evidence>
<dbReference type="GO" id="GO:0009055">
    <property type="term" value="F:electron transfer activity"/>
    <property type="evidence" value="ECO:0007669"/>
    <property type="project" value="InterPro"/>
</dbReference>
<keyword evidence="4" id="KW-1003">Cell membrane</keyword>
<keyword evidence="5" id="KW-0349">Heme</keyword>
<feature type="domain" description="Cytochrome b561 bacterial/Ni-hydrogenase" evidence="14">
    <location>
        <begin position="7"/>
        <end position="177"/>
    </location>
</feature>
<dbReference type="GO" id="GO:0046872">
    <property type="term" value="F:metal ion binding"/>
    <property type="evidence" value="ECO:0007669"/>
    <property type="project" value="UniProtKB-KW"/>
</dbReference>
<dbReference type="PANTHER" id="PTHR30529:SF1">
    <property type="entry name" value="CYTOCHROME B561 HOMOLOG 2"/>
    <property type="match status" value="1"/>
</dbReference>
<evidence type="ECO:0000256" key="12">
    <source>
        <dbReference type="ARBA" id="ARBA00037975"/>
    </source>
</evidence>
<sequence length="186" mass="20331">MERNPVRYGAVSQTLHWLTAILVLAAFILGPEGGEEHARAAGVDPQQQLHETFGLAVFALVLLRLLWRLVARQPDPVPVARWMGIVAKSVQGLLYLLMFALPLTGVVGTWLEGHPLTLAGGAEIGPLLALNHDLGEGVSEVHEFLGDAIMWLAGLHAVAALYHHFILRDSVLVSMLPRWVKPRPAR</sequence>
<dbReference type="Gene3D" id="1.20.950.20">
    <property type="entry name" value="Transmembrane di-heme cytochromes, Chain C"/>
    <property type="match status" value="1"/>
</dbReference>
<evidence type="ECO:0000256" key="7">
    <source>
        <dbReference type="ARBA" id="ARBA00022723"/>
    </source>
</evidence>
<keyword evidence="9 13" id="KW-1133">Transmembrane helix</keyword>
<dbReference type="InterPro" id="IPR052168">
    <property type="entry name" value="Cytochrome_b561_oxidase"/>
</dbReference>